<keyword evidence="8 10" id="KW-0520">NAD</keyword>
<feature type="binding site" evidence="10">
    <location>
        <begin position="76"/>
        <end position="77"/>
    </location>
    <ligand>
        <name>NAD(+)</name>
        <dbReference type="ChEBI" id="CHEBI:57540"/>
    </ligand>
</feature>
<dbReference type="InterPro" id="IPR018177">
    <property type="entry name" value="L-lactate_DH_AS"/>
</dbReference>
<reference evidence="15 16" key="1">
    <citation type="submission" date="2013-12" db="EMBL/GenBank/DDBJ databases">
        <title>Comparative genomics of Petrotoga isolates.</title>
        <authorList>
            <person name="Nesbo C.L."/>
            <person name="Charchuk R."/>
            <person name="Chow K."/>
        </authorList>
    </citation>
    <scope>NUCLEOTIDE SEQUENCE [LARGE SCALE GENOMIC DNA]</scope>
    <source>
        <strain evidence="15 16">DSM 13574</strain>
    </source>
</reference>
<comment type="caution">
    <text evidence="10">Lacks conserved residue(s) required for the propagation of feature annotation.</text>
</comment>
<dbReference type="UniPathway" id="UPA00554">
    <property type="reaction ID" value="UER00611"/>
</dbReference>
<dbReference type="InterPro" id="IPR022383">
    <property type="entry name" value="Lactate/malate_DH_C"/>
</dbReference>
<evidence type="ECO:0000256" key="9">
    <source>
        <dbReference type="ARBA" id="ARBA00049258"/>
    </source>
</evidence>
<dbReference type="Proteomes" id="UP000236434">
    <property type="component" value="Unassembled WGS sequence"/>
</dbReference>
<dbReference type="Gene3D" id="3.40.50.720">
    <property type="entry name" value="NAD(P)-binding Rossmann-like Domain"/>
    <property type="match status" value="1"/>
</dbReference>
<evidence type="ECO:0000256" key="8">
    <source>
        <dbReference type="ARBA" id="ARBA00023027"/>
    </source>
</evidence>
<dbReference type="PRINTS" id="PR00086">
    <property type="entry name" value="LLDHDRGNASE"/>
</dbReference>
<feature type="binding site" evidence="10">
    <location>
        <position position="150"/>
    </location>
    <ligand>
        <name>beta-D-fructose 1,6-bisphosphate</name>
        <dbReference type="ChEBI" id="CHEBI:32966"/>
        <note>allosteric activator</note>
    </ligand>
</feature>
<dbReference type="InterPro" id="IPR011304">
    <property type="entry name" value="L-lactate_DH"/>
</dbReference>
<evidence type="ECO:0000256" key="10">
    <source>
        <dbReference type="HAMAP-Rule" id="MF_00488"/>
    </source>
</evidence>
<proteinExistence type="inferred from homology"/>
<comment type="subunit">
    <text evidence="3 10">Homotetramer.</text>
</comment>
<dbReference type="InterPro" id="IPR001236">
    <property type="entry name" value="Lactate/malate_DH_N"/>
</dbReference>
<gene>
    <name evidence="10" type="primary">ldh</name>
    <name evidence="15" type="ORF">X929_07060</name>
</gene>
<feature type="binding site" evidence="10 12">
    <location>
        <begin position="115"/>
        <end position="117"/>
    </location>
    <ligand>
        <name>NAD(+)</name>
        <dbReference type="ChEBI" id="CHEBI:57540"/>
    </ligand>
</feature>
<feature type="binding site" evidence="10">
    <location>
        <position position="228"/>
    </location>
    <ligand>
        <name>substrate</name>
    </ligand>
</feature>
<feature type="binding site" evidence="10">
    <location>
        <position position="11"/>
    </location>
    <ligand>
        <name>NAD(+)</name>
        <dbReference type="ChEBI" id="CHEBI:57540"/>
    </ligand>
</feature>
<comment type="function">
    <text evidence="10">Catalyzes the conversion of lactate to pyruvate.</text>
</comment>
<comment type="caution">
    <text evidence="15">The sequence shown here is derived from an EMBL/GenBank/DDBJ whole genome shotgun (WGS) entry which is preliminary data.</text>
</comment>
<dbReference type="NCBIfam" id="NF000824">
    <property type="entry name" value="PRK00066.1"/>
    <property type="match status" value="1"/>
</dbReference>
<dbReference type="HAMAP" id="MF_00488">
    <property type="entry name" value="Lactate_dehydrog"/>
    <property type="match status" value="1"/>
</dbReference>
<feature type="binding site" evidence="10">
    <location>
        <position position="79"/>
    </location>
    <ligand>
        <name>substrate</name>
    </ligand>
</feature>
<evidence type="ECO:0000256" key="3">
    <source>
        <dbReference type="ARBA" id="ARBA00011881"/>
    </source>
</evidence>
<evidence type="ECO:0000256" key="11">
    <source>
        <dbReference type="PIRSR" id="PIRSR000102-1"/>
    </source>
</evidence>
<evidence type="ECO:0000313" key="16">
    <source>
        <dbReference type="Proteomes" id="UP000236434"/>
    </source>
</evidence>
<protein>
    <recommendedName>
        <fullName evidence="5 10">L-lactate dehydrogenase</fullName>
        <shortName evidence="10">L-LDH</shortName>
        <ecNumber evidence="4 10">1.1.1.27</ecNumber>
    </recommendedName>
</protein>
<evidence type="ECO:0000256" key="7">
    <source>
        <dbReference type="ARBA" id="ARBA00023002"/>
    </source>
</evidence>
<dbReference type="PIRSF" id="PIRSF000102">
    <property type="entry name" value="Lac_mal_DH"/>
    <property type="match status" value="1"/>
</dbReference>
<feature type="binding site" evidence="12">
    <location>
        <position position="92"/>
    </location>
    <ligand>
        <name>NAD(+)</name>
        <dbReference type="ChEBI" id="CHEBI:57540"/>
    </ligand>
</feature>
<dbReference type="CDD" id="cd05292">
    <property type="entry name" value="LDH_2"/>
    <property type="match status" value="1"/>
</dbReference>
<evidence type="ECO:0000256" key="6">
    <source>
        <dbReference type="ARBA" id="ARBA00022533"/>
    </source>
</evidence>
<dbReference type="NCBIfam" id="TIGR01771">
    <property type="entry name" value="L-LDH-NAD"/>
    <property type="match status" value="1"/>
</dbReference>
<dbReference type="NCBIfam" id="NF004863">
    <property type="entry name" value="PRK06223.1"/>
    <property type="match status" value="1"/>
</dbReference>
<dbReference type="OrthoDB" id="9802969at2"/>
<feature type="binding site" evidence="10">
    <location>
        <position position="140"/>
    </location>
    <ligand>
        <name>NAD(+)</name>
        <dbReference type="ChEBI" id="CHEBI:57540"/>
    </ligand>
</feature>
<evidence type="ECO:0000256" key="5">
    <source>
        <dbReference type="ARBA" id="ARBA00016495"/>
    </source>
</evidence>
<evidence type="ECO:0000259" key="14">
    <source>
        <dbReference type="Pfam" id="PF02866"/>
    </source>
</evidence>
<keyword evidence="6 10" id="KW-0021">Allosteric enzyme</keyword>
<dbReference type="AlphaFoldDB" id="A0A2K1NYY8"/>
<feature type="binding site" evidence="10">
    <location>
        <position position="85"/>
    </location>
    <ligand>
        <name>substrate</name>
    </ligand>
</feature>
<dbReference type="GO" id="GO:0006089">
    <property type="term" value="P:lactate metabolic process"/>
    <property type="evidence" value="ECO:0007669"/>
    <property type="project" value="TreeGrafter"/>
</dbReference>
<dbReference type="RefSeq" id="WP_103067284.1">
    <property type="nucleotide sequence ID" value="NZ_AZRL01000019.1"/>
</dbReference>
<comment type="activity regulation">
    <text evidence="10">Allosterically activated by fructose 1,6-bisphosphate (FBP).</text>
</comment>
<feature type="domain" description="Lactate/malate dehydrogenase N-terminal" evidence="13">
    <location>
        <begin position="1"/>
        <end position="139"/>
    </location>
</feature>
<keyword evidence="10" id="KW-0597">Phosphoprotein</keyword>
<dbReference type="GO" id="GO:0004459">
    <property type="term" value="F:L-lactate dehydrogenase (NAD+) activity"/>
    <property type="evidence" value="ECO:0007669"/>
    <property type="project" value="UniProtKB-UniRule"/>
</dbReference>
<evidence type="ECO:0000256" key="1">
    <source>
        <dbReference type="ARBA" id="ARBA00004843"/>
    </source>
</evidence>
<evidence type="ECO:0000256" key="2">
    <source>
        <dbReference type="ARBA" id="ARBA00006054"/>
    </source>
</evidence>
<dbReference type="PANTHER" id="PTHR43128">
    <property type="entry name" value="L-2-HYDROXYCARBOXYLATE DEHYDROGENASE (NAD(P)(+))"/>
    <property type="match status" value="1"/>
</dbReference>
<dbReference type="SUPFAM" id="SSF51735">
    <property type="entry name" value="NAD(P)-binding Rossmann-fold domains"/>
    <property type="match status" value="1"/>
</dbReference>
<keyword evidence="7 10" id="KW-0560">Oxidoreductase</keyword>
<accession>A0A2K1NYY8</accession>
<evidence type="ECO:0000313" key="15">
    <source>
        <dbReference type="EMBL" id="PNR95687.1"/>
    </source>
</evidence>
<dbReference type="InterPro" id="IPR015955">
    <property type="entry name" value="Lactate_DH/Glyco_Ohase_4_C"/>
</dbReference>
<comment type="subcellular location">
    <subcellularLocation>
        <location evidence="10">Cytoplasm</location>
    </subcellularLocation>
</comment>
<dbReference type="GO" id="GO:0005737">
    <property type="term" value="C:cytoplasm"/>
    <property type="evidence" value="ECO:0007669"/>
    <property type="project" value="UniProtKB-SubCell"/>
</dbReference>
<comment type="pathway">
    <text evidence="1 10">Fermentation; pyruvate fermentation to lactate; (S)-lactate from pyruvate: step 1/1.</text>
</comment>
<keyword evidence="10" id="KW-0963">Cytoplasm</keyword>
<dbReference type="Gene3D" id="3.90.110.10">
    <property type="entry name" value="Lactate dehydrogenase/glycoside hydrolase, family 4, C-terminal"/>
    <property type="match status" value="1"/>
</dbReference>
<dbReference type="SUPFAM" id="SSF56327">
    <property type="entry name" value="LDH C-terminal domain-like"/>
    <property type="match status" value="1"/>
</dbReference>
<feature type="binding site" evidence="10">
    <location>
        <begin position="117"/>
        <end position="120"/>
    </location>
    <ligand>
        <name>substrate</name>
    </ligand>
</feature>
<feature type="binding site" evidence="10">
    <location>
        <begin position="145"/>
        <end position="148"/>
    </location>
    <ligand>
        <name>substrate</name>
    </ligand>
</feature>
<dbReference type="EMBL" id="AZRL01000019">
    <property type="protein sequence ID" value="PNR95687.1"/>
    <property type="molecule type" value="Genomic_DNA"/>
</dbReference>
<feature type="binding site" evidence="10 12">
    <location>
        <position position="32"/>
    </location>
    <ligand>
        <name>NAD(+)</name>
        <dbReference type="ChEBI" id="CHEBI:57540"/>
    </ligand>
</feature>
<dbReference type="Pfam" id="PF02866">
    <property type="entry name" value="Ldh_1_C"/>
    <property type="match status" value="1"/>
</dbReference>
<dbReference type="InterPro" id="IPR036291">
    <property type="entry name" value="NAD(P)-bd_dom_sf"/>
</dbReference>
<feature type="binding site" evidence="10">
    <location>
        <position position="62"/>
    </location>
    <ligand>
        <name>NAD(+)</name>
        <dbReference type="ChEBI" id="CHEBI:57540"/>
    </ligand>
</feature>
<dbReference type="PANTHER" id="PTHR43128:SF16">
    <property type="entry name" value="L-LACTATE DEHYDROGENASE"/>
    <property type="match status" value="1"/>
</dbReference>
<dbReference type="PROSITE" id="PS00064">
    <property type="entry name" value="L_LDH"/>
    <property type="match status" value="1"/>
</dbReference>
<dbReference type="GO" id="GO:0006096">
    <property type="term" value="P:glycolytic process"/>
    <property type="evidence" value="ECO:0007669"/>
    <property type="project" value="UniProtKB-UniRule"/>
</dbReference>
<evidence type="ECO:0000256" key="12">
    <source>
        <dbReference type="PIRSR" id="PIRSR000102-3"/>
    </source>
</evidence>
<feature type="modified residue" description="Phosphotyrosine" evidence="10">
    <location>
        <position position="219"/>
    </location>
</feature>
<feature type="active site" description="Proton acceptor" evidence="10 11">
    <location>
        <position position="172"/>
    </location>
</feature>
<organism evidence="15 16">
    <name type="scientific">Petrotoga olearia DSM 13574</name>
    <dbReference type="NCBI Taxonomy" id="1122955"/>
    <lineage>
        <taxon>Bacteria</taxon>
        <taxon>Thermotogati</taxon>
        <taxon>Thermotogota</taxon>
        <taxon>Thermotogae</taxon>
        <taxon>Petrotogales</taxon>
        <taxon>Petrotogaceae</taxon>
        <taxon>Petrotoga</taxon>
    </lineage>
</organism>
<feature type="domain" description="Lactate/malate dehydrogenase C-terminal" evidence="14">
    <location>
        <begin position="142"/>
        <end position="305"/>
    </location>
</feature>
<dbReference type="InterPro" id="IPR001557">
    <property type="entry name" value="L-lactate/malate_DH"/>
</dbReference>
<comment type="catalytic activity">
    <reaction evidence="9 10">
        <text>(S)-lactate + NAD(+) = pyruvate + NADH + H(+)</text>
        <dbReference type="Rhea" id="RHEA:23444"/>
        <dbReference type="ChEBI" id="CHEBI:15361"/>
        <dbReference type="ChEBI" id="CHEBI:15378"/>
        <dbReference type="ChEBI" id="CHEBI:16651"/>
        <dbReference type="ChEBI" id="CHEBI:57540"/>
        <dbReference type="ChEBI" id="CHEBI:57945"/>
        <dbReference type="EC" id="1.1.1.27"/>
    </reaction>
</comment>
<dbReference type="FunFam" id="3.40.50.720:FF:000018">
    <property type="entry name" value="Malate dehydrogenase"/>
    <property type="match status" value="1"/>
</dbReference>
<name>A0A2K1NYY8_9BACT</name>
<comment type="similarity">
    <text evidence="2 10">Belongs to the LDH/MDH superfamily. LDH family.</text>
</comment>
<evidence type="ECO:0000256" key="4">
    <source>
        <dbReference type="ARBA" id="ARBA00012967"/>
    </source>
</evidence>
<dbReference type="Pfam" id="PF00056">
    <property type="entry name" value="Ldh_1_N"/>
    <property type="match status" value="1"/>
</dbReference>
<feature type="binding site" evidence="12">
    <location>
        <begin position="7"/>
        <end position="12"/>
    </location>
    <ligand>
        <name>NAD(+)</name>
        <dbReference type="ChEBI" id="CHEBI:57540"/>
    </ligand>
</feature>
<sequence length="307" mass="33420">MKISIIGTGRVGSSTAFALINAAVADEIVLYDLNKEMAEGEALDLLHATTFHKRMIIRAGEYSDIEGSDIVIITAGAAQKPGETRLDLTIKNAKIIKGISENIKKYAPNTLVINITNPVDVMSYVVWKVTGFDHNRVIGTGTILDTGRLRALIGKNCGVSPMSVHAYIIGEHGDSELAAWSSAMIGGVPIKGFCRNCPYKNSCNIDLNKIFEDVKNSAYNIINKKGATNYGIASATTALVESIIKNEGRVYTPSVLLDDIYIGYPAVINKDGVERTIDITLNEEETEKFESSKSIIKEYLESIKNLL</sequence>
<feature type="binding site" evidence="10">
    <location>
        <position position="165"/>
    </location>
    <ligand>
        <name>beta-D-fructose 1,6-bisphosphate</name>
        <dbReference type="ChEBI" id="CHEBI:32966"/>
        <note>allosteric activator</note>
    </ligand>
</feature>
<evidence type="ECO:0000259" key="13">
    <source>
        <dbReference type="Pfam" id="PF00056"/>
    </source>
</evidence>
<dbReference type="EC" id="1.1.1.27" evidence="4 10"/>